<dbReference type="Gramene" id="MELO3C027274.2.1">
    <property type="protein sequence ID" value="MELO3C027274.2.1"/>
    <property type="gene ID" value="MELO3C027274.2"/>
</dbReference>
<reference evidence="1" key="1">
    <citation type="submission" date="2023-03" db="UniProtKB">
        <authorList>
            <consortium name="EnsemblPlants"/>
        </authorList>
    </citation>
    <scope>IDENTIFICATION</scope>
</reference>
<dbReference type="EnsemblPlants" id="MELO3C027274.2.1">
    <property type="protein sequence ID" value="MELO3C027274.2.1"/>
    <property type="gene ID" value="MELO3C027274.2"/>
</dbReference>
<organism evidence="1">
    <name type="scientific">Cucumis melo</name>
    <name type="common">Muskmelon</name>
    <dbReference type="NCBI Taxonomy" id="3656"/>
    <lineage>
        <taxon>Eukaryota</taxon>
        <taxon>Viridiplantae</taxon>
        <taxon>Streptophyta</taxon>
        <taxon>Embryophyta</taxon>
        <taxon>Tracheophyta</taxon>
        <taxon>Spermatophyta</taxon>
        <taxon>Magnoliopsida</taxon>
        <taxon>eudicotyledons</taxon>
        <taxon>Gunneridae</taxon>
        <taxon>Pentapetalae</taxon>
        <taxon>rosids</taxon>
        <taxon>fabids</taxon>
        <taxon>Cucurbitales</taxon>
        <taxon>Cucurbitaceae</taxon>
        <taxon>Benincaseae</taxon>
        <taxon>Cucumis</taxon>
    </lineage>
</organism>
<proteinExistence type="predicted"/>
<evidence type="ECO:0000313" key="1">
    <source>
        <dbReference type="EnsemblPlants" id="MELO3C027274.2.1"/>
    </source>
</evidence>
<sequence>MDGRSPIDVMNDARRWLSSKLLSSKRVAIEAAVVEACGRRSYDRRSVQPSKFFSWERAAVEE</sequence>
<name>A0A9I9E1Z5_CUCME</name>
<protein>
    <submittedName>
        <fullName evidence="1">Uncharacterized protein</fullName>
    </submittedName>
</protein>
<dbReference type="AlphaFoldDB" id="A0A9I9E1Z5"/>
<accession>A0A9I9E1Z5</accession>